<accession>A0A6C0BE80</accession>
<proteinExistence type="predicted"/>
<keyword evidence="2" id="KW-0812">Transmembrane</keyword>
<evidence type="ECO:0000256" key="2">
    <source>
        <dbReference type="SAM" id="Phobius"/>
    </source>
</evidence>
<organism evidence="3">
    <name type="scientific">viral metagenome</name>
    <dbReference type="NCBI Taxonomy" id="1070528"/>
    <lineage>
        <taxon>unclassified sequences</taxon>
        <taxon>metagenomes</taxon>
        <taxon>organismal metagenomes</taxon>
    </lineage>
</organism>
<dbReference type="AlphaFoldDB" id="A0A6C0BE80"/>
<keyword evidence="2" id="KW-1133">Transmembrane helix</keyword>
<feature type="transmembrane region" description="Helical" evidence="2">
    <location>
        <begin position="218"/>
        <end position="240"/>
    </location>
</feature>
<evidence type="ECO:0000256" key="1">
    <source>
        <dbReference type="SAM" id="MobiDB-lite"/>
    </source>
</evidence>
<evidence type="ECO:0000313" key="3">
    <source>
        <dbReference type="EMBL" id="QHS89708.1"/>
    </source>
</evidence>
<dbReference type="EMBL" id="MN739116">
    <property type="protein sequence ID" value="QHS89708.1"/>
    <property type="molecule type" value="Genomic_DNA"/>
</dbReference>
<reference evidence="3" key="1">
    <citation type="journal article" date="2020" name="Nature">
        <title>Giant virus diversity and host interactions through global metagenomics.</title>
        <authorList>
            <person name="Schulz F."/>
            <person name="Roux S."/>
            <person name="Paez-Espino D."/>
            <person name="Jungbluth S."/>
            <person name="Walsh D.A."/>
            <person name="Denef V.J."/>
            <person name="McMahon K.D."/>
            <person name="Konstantinidis K.T."/>
            <person name="Eloe-Fadrosh E.A."/>
            <person name="Kyrpides N.C."/>
            <person name="Woyke T."/>
        </authorList>
    </citation>
    <scope>NUCLEOTIDE SEQUENCE</scope>
    <source>
        <strain evidence="3">GVMAG-M-3300010160-26</strain>
    </source>
</reference>
<sequence length="315" mass="33697">MGGGGSKQESTSKVVTNLVTNICMKQTIDCVSAANLNQGINIEGGLNNSVIDEISATQVLTVKMNCKMDAETIEKLQDEISNELKKEAKQSSVAIMGALNSLVGEKNSNKLDTYIETNVKKSINKEFLTKVSSLVNNDQFINIKGGITDSVIRTIKADQKATILQDAISKVFATTEAMNVLKNIDTQVAEQIQKNPVSEIIDSVGGVVEKGFDGAASLLSTVNIILLIGAVVICVLVYLFKDTIVSLLPFPVMKAAIAKSASQKLNVPDNMVTVNAQPVTQEQSNIVTSPQVPPSRPPLPPRSNIPQNNTEDVAT</sequence>
<name>A0A6C0BE80_9ZZZZ</name>
<protein>
    <submittedName>
        <fullName evidence="3">Uncharacterized protein</fullName>
    </submittedName>
</protein>
<feature type="region of interest" description="Disordered" evidence="1">
    <location>
        <begin position="280"/>
        <end position="315"/>
    </location>
</feature>
<feature type="compositionally biased region" description="Polar residues" evidence="1">
    <location>
        <begin position="280"/>
        <end position="289"/>
    </location>
</feature>
<feature type="compositionally biased region" description="Pro residues" evidence="1">
    <location>
        <begin position="291"/>
        <end position="303"/>
    </location>
</feature>
<keyword evidence="2" id="KW-0472">Membrane</keyword>